<dbReference type="NCBIfam" id="NF038402">
    <property type="entry name" value="TroA_like"/>
    <property type="match status" value="1"/>
</dbReference>
<protein>
    <submittedName>
        <fullName evidence="5">Putative ABC transporter, substrate binding protein</fullName>
    </submittedName>
</protein>
<organism evidence="5 6">
    <name type="scientific">Aeropyrum pernix</name>
    <dbReference type="NCBI Taxonomy" id="56636"/>
    <lineage>
        <taxon>Archaea</taxon>
        <taxon>Thermoproteota</taxon>
        <taxon>Thermoprotei</taxon>
        <taxon>Desulfurococcales</taxon>
        <taxon>Desulfurococcaceae</taxon>
        <taxon>Aeropyrum</taxon>
    </lineage>
</organism>
<dbReference type="SUPFAM" id="SSF53807">
    <property type="entry name" value="Helical backbone' metal receptor"/>
    <property type="match status" value="1"/>
</dbReference>
<dbReference type="InterPro" id="IPR056003">
    <property type="entry name" value="CT398_CC_hairpin"/>
</dbReference>
<accession>A0A401HB02</accession>
<dbReference type="PANTHER" id="PTHR30535:SF34">
    <property type="entry name" value="MOLYBDATE-BINDING PROTEIN MOLA"/>
    <property type="match status" value="1"/>
</dbReference>
<dbReference type="Gene3D" id="3.40.50.1980">
    <property type="entry name" value="Nitrogenase molybdenum iron protein domain"/>
    <property type="match status" value="2"/>
</dbReference>
<sequence>MSSLQGGYSLTHIAAGIAVVALLMLGVGFYAIYQELASLRSQVEGLNTRYEEISESLEEVQGAFESSRGDIESIASSLESIQDRVSKIEERLGSAATQSDLDAVARELASLTQQLEDLQARIQALEESGAEAGERLDQLAMALQDLQARLASLEERVDEVYASLYFPVTVVDGTGTPVVLLERPERIVSMAPSATETLYYVGALDRVVGVDQYSDFPPELNEAKEAGEVEVIGGYWNPSIEAILSLEPDLVVGVASVPNHIQVKKVLSAYGIPVILLPDNSLEDVRESMMIVGKATGEVVGAYEAVLKFDMAVAAAGLLLEGVDPVETAVVVWPNPLFVVGGGTWEHEVIELAGGVNVYGDTQGWPQVSYESLLEADPDVIILMGGHSDGGVTVEGFIEALESQLGEAAREIDAVASRRIYVLLDEYNDSFARPSPRTVLSIYVLAVLIQPSAFDIQPGDLPSEVSPETLDVLGLLEGRVPEEVLEFLGEALG</sequence>
<evidence type="ECO:0000256" key="2">
    <source>
        <dbReference type="SAM" id="Coils"/>
    </source>
</evidence>
<keyword evidence="3" id="KW-0812">Transmembrane</keyword>
<evidence type="ECO:0000256" key="3">
    <source>
        <dbReference type="SAM" id="Phobius"/>
    </source>
</evidence>
<evidence type="ECO:0000256" key="1">
    <source>
        <dbReference type="ARBA" id="ARBA00022729"/>
    </source>
</evidence>
<reference evidence="5 6" key="1">
    <citation type="submission" date="2017-02" db="EMBL/GenBank/DDBJ databases">
        <title>isolation and characterization of a novel temperate virus Aeropyrum globular virus 1 infecting hyperthermophilic archaeon Aeropyrum.</title>
        <authorList>
            <person name="Yumiya M."/>
            <person name="Yoshida T."/>
            <person name="Sako Y."/>
        </authorList>
    </citation>
    <scope>NUCLEOTIDE SEQUENCE [LARGE SCALE GENOMIC DNA]</scope>
    <source>
        <strain evidence="5 6">YK1-12-2013</strain>
    </source>
</reference>
<dbReference type="SUPFAM" id="SSF57997">
    <property type="entry name" value="Tropomyosin"/>
    <property type="match status" value="1"/>
</dbReference>
<keyword evidence="2" id="KW-0175">Coiled coil</keyword>
<dbReference type="InterPro" id="IPR054828">
    <property type="entry name" value="Vit_B12_bind_prot"/>
</dbReference>
<dbReference type="CDD" id="cd01143">
    <property type="entry name" value="YvrC"/>
    <property type="match status" value="1"/>
</dbReference>
<dbReference type="EMBL" id="BDMD01000079">
    <property type="protein sequence ID" value="GBF09631.1"/>
    <property type="molecule type" value="Genomic_DNA"/>
</dbReference>
<dbReference type="InterPro" id="IPR050902">
    <property type="entry name" value="ABC_Transporter_SBP"/>
</dbReference>
<name>A0A401HB02_AERPX</name>
<evidence type="ECO:0000259" key="4">
    <source>
        <dbReference type="PROSITE" id="PS50983"/>
    </source>
</evidence>
<dbReference type="Proteomes" id="UP000291213">
    <property type="component" value="Unassembled WGS sequence"/>
</dbReference>
<keyword evidence="1" id="KW-0732">Signal</keyword>
<dbReference type="Pfam" id="PF24481">
    <property type="entry name" value="CT398_CC"/>
    <property type="match status" value="1"/>
</dbReference>
<proteinExistence type="predicted"/>
<dbReference type="Pfam" id="PF01497">
    <property type="entry name" value="Peripla_BP_2"/>
    <property type="match status" value="1"/>
</dbReference>
<dbReference type="PROSITE" id="PS50983">
    <property type="entry name" value="FE_B12_PBP"/>
    <property type="match status" value="1"/>
</dbReference>
<feature type="transmembrane region" description="Helical" evidence="3">
    <location>
        <begin position="12"/>
        <end position="33"/>
    </location>
</feature>
<gene>
    <name evidence="5" type="ORF">apy_13560</name>
</gene>
<keyword evidence="3" id="KW-1133">Transmembrane helix</keyword>
<feature type="coiled-coil region" evidence="2">
    <location>
        <begin position="36"/>
        <end position="163"/>
    </location>
</feature>
<keyword evidence="3" id="KW-0472">Membrane</keyword>
<dbReference type="PANTHER" id="PTHR30535">
    <property type="entry name" value="VITAMIN B12-BINDING PROTEIN"/>
    <property type="match status" value="1"/>
</dbReference>
<dbReference type="AlphaFoldDB" id="A0A401HB02"/>
<dbReference type="InterPro" id="IPR002491">
    <property type="entry name" value="ABC_transptr_periplasmic_BD"/>
</dbReference>
<dbReference type="Gene3D" id="1.10.287.1490">
    <property type="match status" value="1"/>
</dbReference>
<evidence type="ECO:0000313" key="6">
    <source>
        <dbReference type="Proteomes" id="UP000291213"/>
    </source>
</evidence>
<evidence type="ECO:0000313" key="5">
    <source>
        <dbReference type="EMBL" id="GBF09631.1"/>
    </source>
</evidence>
<feature type="domain" description="Fe/B12 periplasmic-binding" evidence="4">
    <location>
        <begin position="186"/>
        <end position="453"/>
    </location>
</feature>
<comment type="caution">
    <text evidence="5">The sequence shown here is derived from an EMBL/GenBank/DDBJ whole genome shotgun (WGS) entry which is preliminary data.</text>
</comment>